<reference evidence="1 2" key="2">
    <citation type="journal article" date="2022" name="Mol. Ecol. Resour.">
        <title>The genomes of chicory, endive, great burdock and yacon provide insights into Asteraceae paleo-polyploidization history and plant inulin production.</title>
        <authorList>
            <person name="Fan W."/>
            <person name="Wang S."/>
            <person name="Wang H."/>
            <person name="Wang A."/>
            <person name="Jiang F."/>
            <person name="Liu H."/>
            <person name="Zhao H."/>
            <person name="Xu D."/>
            <person name="Zhang Y."/>
        </authorList>
    </citation>
    <scope>NUCLEOTIDE SEQUENCE [LARGE SCALE GENOMIC DNA]</scope>
    <source>
        <strain evidence="2">cv. Yunnan</strain>
        <tissue evidence="1">Leaves</tissue>
    </source>
</reference>
<protein>
    <submittedName>
        <fullName evidence="1">Uncharacterized protein</fullName>
    </submittedName>
</protein>
<gene>
    <name evidence="1" type="ORF">L1987_79425</name>
</gene>
<dbReference type="EMBL" id="CM042043">
    <property type="protein sequence ID" value="KAI3696411.1"/>
    <property type="molecule type" value="Genomic_DNA"/>
</dbReference>
<name>A0ACB8ZFA2_9ASTR</name>
<comment type="caution">
    <text evidence="1">The sequence shown here is derived from an EMBL/GenBank/DDBJ whole genome shotgun (WGS) entry which is preliminary data.</text>
</comment>
<accession>A0ACB8ZFA2</accession>
<proteinExistence type="predicted"/>
<keyword evidence="2" id="KW-1185">Reference proteome</keyword>
<reference evidence="2" key="1">
    <citation type="journal article" date="2022" name="Mol. Ecol. Resour.">
        <title>The genomes of chicory, endive, great burdock and yacon provide insights into Asteraceae palaeo-polyploidization history and plant inulin production.</title>
        <authorList>
            <person name="Fan W."/>
            <person name="Wang S."/>
            <person name="Wang H."/>
            <person name="Wang A."/>
            <person name="Jiang F."/>
            <person name="Liu H."/>
            <person name="Zhao H."/>
            <person name="Xu D."/>
            <person name="Zhang Y."/>
        </authorList>
    </citation>
    <scope>NUCLEOTIDE SEQUENCE [LARGE SCALE GENOMIC DNA]</scope>
    <source>
        <strain evidence="2">cv. Yunnan</strain>
    </source>
</reference>
<organism evidence="1 2">
    <name type="scientific">Smallanthus sonchifolius</name>
    <dbReference type="NCBI Taxonomy" id="185202"/>
    <lineage>
        <taxon>Eukaryota</taxon>
        <taxon>Viridiplantae</taxon>
        <taxon>Streptophyta</taxon>
        <taxon>Embryophyta</taxon>
        <taxon>Tracheophyta</taxon>
        <taxon>Spermatophyta</taxon>
        <taxon>Magnoliopsida</taxon>
        <taxon>eudicotyledons</taxon>
        <taxon>Gunneridae</taxon>
        <taxon>Pentapetalae</taxon>
        <taxon>asterids</taxon>
        <taxon>campanulids</taxon>
        <taxon>Asterales</taxon>
        <taxon>Asteraceae</taxon>
        <taxon>Asteroideae</taxon>
        <taxon>Heliantheae alliance</taxon>
        <taxon>Millerieae</taxon>
        <taxon>Smallanthus</taxon>
    </lineage>
</organism>
<evidence type="ECO:0000313" key="1">
    <source>
        <dbReference type="EMBL" id="KAI3696411.1"/>
    </source>
</evidence>
<sequence length="85" mass="9792">MEERNSGFQVELPRFLRVKPTWVARVLGSESQNMEQNEFSEKGEVSKSVMLSKPILAFEFNCLKMEVEPPFVVSKVSHHPLEHGF</sequence>
<evidence type="ECO:0000313" key="2">
    <source>
        <dbReference type="Proteomes" id="UP001056120"/>
    </source>
</evidence>
<dbReference type="Proteomes" id="UP001056120">
    <property type="component" value="Linkage Group LG26"/>
</dbReference>